<organism evidence="2 3">
    <name type="scientific">Mytilus coruscus</name>
    <name type="common">Sea mussel</name>
    <dbReference type="NCBI Taxonomy" id="42192"/>
    <lineage>
        <taxon>Eukaryota</taxon>
        <taxon>Metazoa</taxon>
        <taxon>Spiralia</taxon>
        <taxon>Lophotrochozoa</taxon>
        <taxon>Mollusca</taxon>
        <taxon>Bivalvia</taxon>
        <taxon>Autobranchia</taxon>
        <taxon>Pteriomorphia</taxon>
        <taxon>Mytilida</taxon>
        <taxon>Mytiloidea</taxon>
        <taxon>Mytilidae</taxon>
        <taxon>Mytilinae</taxon>
        <taxon>Mytilus</taxon>
    </lineage>
</organism>
<protein>
    <submittedName>
        <fullName evidence="2">Uncharacterized protein</fullName>
    </submittedName>
</protein>
<evidence type="ECO:0000313" key="3">
    <source>
        <dbReference type="Proteomes" id="UP000507470"/>
    </source>
</evidence>
<sequence length="372" mass="42352">MDNSRKQGAKRRRSSPSYHGNEASINTCSPSRSFSSSSSFQDMQDNSWTIKSEQSEFRSFRLNLTKSDFEEGCGIYYDLNSSPICNIFTLPSTIAEKRTIIPKICLNDLPEIVKTLVLLTKEKLNFSLKDCDGYTYKSHIECAEAINEAKRACHHFLSCFNDIEELISSLPDIDKRCIYQYYNRALEFLQFSLPMFLSKKYDDIGKEDFQWLFTKFSEIFLLKPQPGNLCKRKMKINGETVECEADIRFTCHPPPVGYSPPTCFVVMVTEIAKENTISIGDGKIDIHLLSDKVLGQIGADILFESEFSFFYPGVIGMLCIGTKIQSKIYQMIGMKFSNTYSGLDTYSHLDMLITNEFLHVLSTLQSLGKKPS</sequence>
<dbReference type="AlphaFoldDB" id="A0A6J8BF78"/>
<reference evidence="2 3" key="1">
    <citation type="submission" date="2020-06" db="EMBL/GenBank/DDBJ databases">
        <authorList>
            <person name="Li R."/>
            <person name="Bekaert M."/>
        </authorList>
    </citation>
    <scope>NUCLEOTIDE SEQUENCE [LARGE SCALE GENOMIC DNA]</scope>
    <source>
        <strain evidence="3">wild</strain>
    </source>
</reference>
<evidence type="ECO:0000313" key="2">
    <source>
        <dbReference type="EMBL" id="CAC5381319.1"/>
    </source>
</evidence>
<name>A0A6J8BF78_MYTCO</name>
<feature type="compositionally biased region" description="Low complexity" evidence="1">
    <location>
        <begin position="29"/>
        <end position="40"/>
    </location>
</feature>
<dbReference type="Proteomes" id="UP000507470">
    <property type="component" value="Unassembled WGS sequence"/>
</dbReference>
<accession>A0A6J8BF78</accession>
<dbReference type="OrthoDB" id="6108262at2759"/>
<proteinExistence type="predicted"/>
<gene>
    <name evidence="2" type="ORF">MCOR_17205</name>
</gene>
<feature type="region of interest" description="Disordered" evidence="1">
    <location>
        <begin position="1"/>
        <end position="40"/>
    </location>
</feature>
<feature type="compositionally biased region" description="Polar residues" evidence="1">
    <location>
        <begin position="15"/>
        <end position="28"/>
    </location>
</feature>
<keyword evidence="3" id="KW-1185">Reference proteome</keyword>
<evidence type="ECO:0000256" key="1">
    <source>
        <dbReference type="SAM" id="MobiDB-lite"/>
    </source>
</evidence>
<dbReference type="EMBL" id="CACVKT020003048">
    <property type="protein sequence ID" value="CAC5381319.1"/>
    <property type="molecule type" value="Genomic_DNA"/>
</dbReference>